<comment type="similarity">
    <text evidence="1">Belongs to the methyltransferase superfamily. Fibrillarin family.</text>
</comment>
<dbReference type="Pfam" id="PF01269">
    <property type="entry name" value="Fibrillarin"/>
    <property type="match status" value="1"/>
</dbReference>
<protein>
    <submittedName>
        <fullName evidence="7">rRNA 2'-O-methyltransferase fibrillarin 1-like</fullName>
    </submittedName>
</protein>
<dbReference type="PANTHER" id="PTHR10335">
    <property type="entry name" value="RRNA 2-O-METHYLTRANSFERASE FIBRILLARIN"/>
    <property type="match status" value="1"/>
</dbReference>
<keyword evidence="4" id="KW-0808">Transferase</keyword>
<evidence type="ECO:0000256" key="3">
    <source>
        <dbReference type="ARBA" id="ARBA00022603"/>
    </source>
</evidence>
<reference evidence="7" key="2">
    <citation type="submission" date="2025-08" db="UniProtKB">
        <authorList>
            <consortium name="RefSeq"/>
        </authorList>
    </citation>
    <scope>IDENTIFICATION</scope>
</reference>
<dbReference type="SUPFAM" id="SSF53335">
    <property type="entry name" value="S-adenosyl-L-methionine-dependent methyltransferases"/>
    <property type="match status" value="1"/>
</dbReference>
<dbReference type="Proteomes" id="UP001515500">
    <property type="component" value="Chromosome 1"/>
</dbReference>
<dbReference type="Gene3D" id="3.30.200.20">
    <property type="entry name" value="Phosphorylase Kinase, domain 1"/>
    <property type="match status" value="1"/>
</dbReference>
<dbReference type="GO" id="GO:0003723">
    <property type="term" value="F:RNA binding"/>
    <property type="evidence" value="ECO:0007669"/>
    <property type="project" value="UniProtKB-KW"/>
</dbReference>
<dbReference type="GO" id="GO:0008649">
    <property type="term" value="F:rRNA methyltransferase activity"/>
    <property type="evidence" value="ECO:0007669"/>
    <property type="project" value="TreeGrafter"/>
</dbReference>
<evidence type="ECO:0000256" key="4">
    <source>
        <dbReference type="ARBA" id="ARBA00022679"/>
    </source>
</evidence>
<dbReference type="RefSeq" id="XP_039121241.1">
    <property type="nucleotide sequence ID" value="XM_039265307.1"/>
</dbReference>
<reference evidence="6" key="1">
    <citation type="submission" date="2025-05" db="UniProtKB">
        <authorList>
            <consortium name="RefSeq"/>
        </authorList>
    </citation>
    <scope>NUCLEOTIDE SEQUENCE [LARGE SCALE GENOMIC DNA]</scope>
</reference>
<evidence type="ECO:0000313" key="7">
    <source>
        <dbReference type="RefSeq" id="XP_039121241.1"/>
    </source>
</evidence>
<dbReference type="GO" id="GO:0000494">
    <property type="term" value="P:box C/D sno(s)RNA 3'-end processing"/>
    <property type="evidence" value="ECO:0007669"/>
    <property type="project" value="TreeGrafter"/>
</dbReference>
<proteinExistence type="inferred from homology"/>
<dbReference type="InterPro" id="IPR029063">
    <property type="entry name" value="SAM-dependent_MTases_sf"/>
</dbReference>
<evidence type="ECO:0000313" key="6">
    <source>
        <dbReference type="Proteomes" id="UP001515500"/>
    </source>
</evidence>
<evidence type="ECO:0000256" key="1">
    <source>
        <dbReference type="ARBA" id="ARBA00010632"/>
    </source>
</evidence>
<gene>
    <name evidence="7" type="primary">LOC120257982</name>
</gene>
<accession>A0AB40B1T7</accession>
<keyword evidence="2" id="KW-0698">rRNA processing</keyword>
<dbReference type="AlphaFoldDB" id="A0AB40B1T7"/>
<dbReference type="GO" id="GO:0032040">
    <property type="term" value="C:small-subunit processome"/>
    <property type="evidence" value="ECO:0007669"/>
    <property type="project" value="TreeGrafter"/>
</dbReference>
<organism evidence="6 7">
    <name type="scientific">Dioscorea cayennensis subsp. rotundata</name>
    <name type="common">White Guinea yam</name>
    <name type="synonym">Dioscorea rotundata</name>
    <dbReference type="NCBI Taxonomy" id="55577"/>
    <lineage>
        <taxon>Eukaryota</taxon>
        <taxon>Viridiplantae</taxon>
        <taxon>Streptophyta</taxon>
        <taxon>Embryophyta</taxon>
        <taxon>Tracheophyta</taxon>
        <taxon>Spermatophyta</taxon>
        <taxon>Magnoliopsida</taxon>
        <taxon>Liliopsida</taxon>
        <taxon>Dioscoreales</taxon>
        <taxon>Dioscoreaceae</taxon>
        <taxon>Dioscorea</taxon>
    </lineage>
</organism>
<dbReference type="SMART" id="SM01206">
    <property type="entry name" value="Fibrillarin"/>
    <property type="match status" value="1"/>
</dbReference>
<dbReference type="GO" id="GO:1990259">
    <property type="term" value="F:histone H2AQ104 methyltransferase activity"/>
    <property type="evidence" value="ECO:0007669"/>
    <property type="project" value="TreeGrafter"/>
</dbReference>
<dbReference type="GO" id="GO:0031428">
    <property type="term" value="C:box C/D methylation guide snoRNP complex"/>
    <property type="evidence" value="ECO:0007669"/>
    <property type="project" value="TreeGrafter"/>
</dbReference>
<evidence type="ECO:0000256" key="2">
    <source>
        <dbReference type="ARBA" id="ARBA00022552"/>
    </source>
</evidence>
<evidence type="ECO:0000256" key="5">
    <source>
        <dbReference type="ARBA" id="ARBA00022884"/>
    </source>
</evidence>
<name>A0AB40B1T7_DIOCR</name>
<dbReference type="PANTHER" id="PTHR10335:SF0">
    <property type="entry name" value="RRNA 2'-O-METHYLTRANSFERASE FIBRILLARIN 1-RELATED"/>
    <property type="match status" value="1"/>
</dbReference>
<dbReference type="InterPro" id="IPR000692">
    <property type="entry name" value="Fibrillarin"/>
</dbReference>
<keyword evidence="3" id="KW-0489">Methyltransferase</keyword>
<sequence length="122" mass="13179">MKGSSSVIVELHRHDGVFIAKRKDDALCTRNLVSRESIYGEKRVVVQAPGTQVLYLGAASGTTMSHISDIVRPLSFHLGAAGILLTWQRSERMSSPALTMQEVGMVVGVDIWGKVIEEGGGE</sequence>
<keyword evidence="5" id="KW-0694">RNA-binding</keyword>
<keyword evidence="6" id="KW-1185">Reference proteome</keyword>
<dbReference type="GeneID" id="120257982"/>